<dbReference type="InterPro" id="IPR002110">
    <property type="entry name" value="Ankyrin_rpt"/>
</dbReference>
<keyword evidence="5" id="KW-1185">Reference proteome</keyword>
<organism evidence="3">
    <name type="scientific">Cladocopium goreaui</name>
    <dbReference type="NCBI Taxonomy" id="2562237"/>
    <lineage>
        <taxon>Eukaryota</taxon>
        <taxon>Sar</taxon>
        <taxon>Alveolata</taxon>
        <taxon>Dinophyceae</taxon>
        <taxon>Suessiales</taxon>
        <taxon>Symbiodiniaceae</taxon>
        <taxon>Cladocopium</taxon>
    </lineage>
</organism>
<dbReference type="EMBL" id="CAMXCT020001282">
    <property type="protein sequence ID" value="CAL1141972.1"/>
    <property type="molecule type" value="Genomic_DNA"/>
</dbReference>
<reference evidence="3" key="1">
    <citation type="submission" date="2022-10" db="EMBL/GenBank/DDBJ databases">
        <authorList>
            <person name="Chen Y."/>
            <person name="Dougan E. K."/>
            <person name="Chan C."/>
            <person name="Rhodes N."/>
            <person name="Thang M."/>
        </authorList>
    </citation>
    <scope>NUCLEOTIDE SEQUENCE</scope>
</reference>
<dbReference type="SUPFAM" id="SSF48403">
    <property type="entry name" value="Ankyrin repeat"/>
    <property type="match status" value="1"/>
</dbReference>
<dbReference type="PROSITE" id="PS50088">
    <property type="entry name" value="ANK_REPEAT"/>
    <property type="match status" value="1"/>
</dbReference>
<evidence type="ECO:0000313" key="4">
    <source>
        <dbReference type="EMBL" id="CAL4775909.1"/>
    </source>
</evidence>
<feature type="region of interest" description="Disordered" evidence="2">
    <location>
        <begin position="310"/>
        <end position="333"/>
    </location>
</feature>
<sequence>MEGTLLEAVRCSDAQEVARILAAGADPNEPDELGETPIFEATAVGHANIVALLLMSRADPDYRSPQGMVARQMALEPAALLLDLCSGRRSDAASWDEGLAHLSGPLRAPFARQFQKTGEEPNADGEDQDPFVQHENLPGSPGSPESPGPAVFEDGKQEEVDGSTFDPKMEDSPKNQQPGLEPLEPVNEGATVPAAERDLERQEVDSRQLDNELLETPADPSAAAQKNQEAKDEAPEDEFPANGTDVDVGTPHVVLHSPMIAVRREPCTRSVVLRYMRPGEKIALAEWDATHQWRRAFGEDAWVPVRHPTLGTLARPEGSGKDQMNGTHGKGGDMNASVQEVWRQLYEGGILNIPPPNGHNASSVASQALVEAATTGRAQTIQGEKALASLDVATVEYVMTAALQHLQVQN</sequence>
<name>A0A9P1FW91_9DINO</name>
<gene>
    <name evidence="3" type="ORF">C1SCF055_LOCUS15745</name>
</gene>
<feature type="repeat" description="ANK" evidence="1">
    <location>
        <begin position="33"/>
        <end position="65"/>
    </location>
</feature>
<evidence type="ECO:0000256" key="1">
    <source>
        <dbReference type="PROSITE-ProRule" id="PRU00023"/>
    </source>
</evidence>
<dbReference type="AlphaFoldDB" id="A0A9P1FW91"/>
<dbReference type="Gene3D" id="1.25.40.20">
    <property type="entry name" value="Ankyrin repeat-containing domain"/>
    <property type="match status" value="1"/>
</dbReference>
<dbReference type="OrthoDB" id="756301at2759"/>
<dbReference type="Proteomes" id="UP001152797">
    <property type="component" value="Unassembled WGS sequence"/>
</dbReference>
<feature type="region of interest" description="Disordered" evidence="2">
    <location>
        <begin position="215"/>
        <end position="249"/>
    </location>
</feature>
<protein>
    <submittedName>
        <fullName evidence="4">Mitochondrial uncoupling protein 5</fullName>
    </submittedName>
</protein>
<keyword evidence="1" id="KW-0040">ANK repeat</keyword>
<evidence type="ECO:0000313" key="3">
    <source>
        <dbReference type="EMBL" id="CAI3988597.1"/>
    </source>
</evidence>
<evidence type="ECO:0000313" key="5">
    <source>
        <dbReference type="Proteomes" id="UP001152797"/>
    </source>
</evidence>
<feature type="region of interest" description="Disordered" evidence="2">
    <location>
        <begin position="115"/>
        <end position="187"/>
    </location>
</feature>
<dbReference type="InterPro" id="IPR036770">
    <property type="entry name" value="Ankyrin_rpt-contain_sf"/>
</dbReference>
<evidence type="ECO:0000256" key="2">
    <source>
        <dbReference type="SAM" id="MobiDB-lite"/>
    </source>
</evidence>
<dbReference type="Pfam" id="PF00023">
    <property type="entry name" value="Ank"/>
    <property type="match status" value="1"/>
</dbReference>
<dbReference type="EMBL" id="CAMXCT030001282">
    <property type="protein sequence ID" value="CAL4775909.1"/>
    <property type="molecule type" value="Genomic_DNA"/>
</dbReference>
<reference evidence="4 5" key="2">
    <citation type="submission" date="2024-05" db="EMBL/GenBank/DDBJ databases">
        <authorList>
            <person name="Chen Y."/>
            <person name="Shah S."/>
            <person name="Dougan E. K."/>
            <person name="Thang M."/>
            <person name="Chan C."/>
        </authorList>
    </citation>
    <scope>NUCLEOTIDE SEQUENCE [LARGE SCALE GENOMIC DNA]</scope>
</reference>
<comment type="caution">
    <text evidence="3">The sequence shown here is derived from an EMBL/GenBank/DDBJ whole genome shotgun (WGS) entry which is preliminary data.</text>
</comment>
<accession>A0A9P1FW91</accession>
<dbReference type="EMBL" id="CAMXCT010001282">
    <property type="protein sequence ID" value="CAI3988597.1"/>
    <property type="molecule type" value="Genomic_DNA"/>
</dbReference>
<feature type="compositionally biased region" description="Low complexity" evidence="2">
    <location>
        <begin position="138"/>
        <end position="149"/>
    </location>
</feature>
<proteinExistence type="predicted"/>